<protein>
    <recommendedName>
        <fullName evidence="4">XRE family transcriptional regulator</fullName>
    </recommendedName>
</protein>
<organism evidence="2 3">
    <name type="scientific">Algoriphagus confluentis</name>
    <dbReference type="NCBI Taxonomy" id="1697556"/>
    <lineage>
        <taxon>Bacteria</taxon>
        <taxon>Pseudomonadati</taxon>
        <taxon>Bacteroidota</taxon>
        <taxon>Cytophagia</taxon>
        <taxon>Cytophagales</taxon>
        <taxon>Cyclobacteriaceae</taxon>
        <taxon>Algoriphagus</taxon>
    </lineage>
</organism>
<name>A0ABQ6PM59_9BACT</name>
<keyword evidence="1" id="KW-0175">Coiled coil</keyword>
<sequence>MDKIERKAFTKNFLEAIEHLKEKNLIKTDRDLELKAGIRSQRVTGMRSYLEKNNGKAYYATPDQIKKLNELFNVSLEFIYKGIYPIIERKKDITIAPERVSENYQTISKVMEEINFLKEKIDFLNERVDFLFEKLKSK</sequence>
<gene>
    <name evidence="2" type="ORF">Aconfl_16920</name>
</gene>
<comment type="caution">
    <text evidence="2">The sequence shown here is derived from an EMBL/GenBank/DDBJ whole genome shotgun (WGS) entry which is preliminary data.</text>
</comment>
<dbReference type="EMBL" id="BTPD01000005">
    <property type="protein sequence ID" value="GMQ29049.1"/>
    <property type="molecule type" value="Genomic_DNA"/>
</dbReference>
<keyword evidence="3" id="KW-1185">Reference proteome</keyword>
<evidence type="ECO:0000256" key="1">
    <source>
        <dbReference type="SAM" id="Coils"/>
    </source>
</evidence>
<feature type="coiled-coil region" evidence="1">
    <location>
        <begin position="107"/>
        <end position="134"/>
    </location>
</feature>
<dbReference type="RefSeq" id="WP_338223786.1">
    <property type="nucleotide sequence ID" value="NZ_BTPD01000005.1"/>
</dbReference>
<evidence type="ECO:0008006" key="4">
    <source>
        <dbReference type="Google" id="ProtNLM"/>
    </source>
</evidence>
<reference evidence="2 3" key="1">
    <citation type="submission" date="2023-08" db="EMBL/GenBank/DDBJ databases">
        <title>Draft genome sequence of Algoriphagus confluentis.</title>
        <authorList>
            <person name="Takatani N."/>
            <person name="Hosokawa M."/>
            <person name="Sawabe T."/>
        </authorList>
    </citation>
    <scope>NUCLEOTIDE SEQUENCE [LARGE SCALE GENOMIC DNA]</scope>
    <source>
        <strain evidence="2 3">NBRC 111222</strain>
    </source>
</reference>
<dbReference type="Proteomes" id="UP001338309">
    <property type="component" value="Unassembled WGS sequence"/>
</dbReference>
<accession>A0ABQ6PM59</accession>
<evidence type="ECO:0000313" key="2">
    <source>
        <dbReference type="EMBL" id="GMQ29049.1"/>
    </source>
</evidence>
<proteinExistence type="predicted"/>
<evidence type="ECO:0000313" key="3">
    <source>
        <dbReference type="Proteomes" id="UP001338309"/>
    </source>
</evidence>